<dbReference type="PATRIC" id="fig|1227485.3.peg.2779"/>
<evidence type="ECO:0000313" key="6">
    <source>
        <dbReference type="Proteomes" id="UP000011523"/>
    </source>
</evidence>
<keyword evidence="2" id="KW-0560">Oxidoreductase</keyword>
<evidence type="ECO:0000313" key="5">
    <source>
        <dbReference type="EMBL" id="ELZ33546.1"/>
    </source>
</evidence>
<evidence type="ECO:0000259" key="4">
    <source>
        <dbReference type="SMART" id="SM00822"/>
    </source>
</evidence>
<dbReference type="InterPro" id="IPR002347">
    <property type="entry name" value="SDR_fam"/>
</dbReference>
<comment type="caution">
    <text evidence="5">The sequence shown here is derived from an EMBL/GenBank/DDBJ whole genome shotgun (WGS) entry which is preliminary data.</text>
</comment>
<dbReference type="Proteomes" id="UP000011523">
    <property type="component" value="Unassembled WGS sequence"/>
</dbReference>
<dbReference type="FunFam" id="3.40.50.720:FF:000047">
    <property type="entry name" value="NADP-dependent L-serine/L-allo-threonine dehydrogenase"/>
    <property type="match status" value="1"/>
</dbReference>
<dbReference type="InterPro" id="IPR036291">
    <property type="entry name" value="NAD(P)-bd_dom_sf"/>
</dbReference>
<dbReference type="PROSITE" id="PS00061">
    <property type="entry name" value="ADH_SHORT"/>
    <property type="match status" value="1"/>
</dbReference>
<organism evidence="5 6">
    <name type="scientific">Halorubrum tebenquichense DSM 14210</name>
    <dbReference type="NCBI Taxonomy" id="1227485"/>
    <lineage>
        <taxon>Archaea</taxon>
        <taxon>Methanobacteriati</taxon>
        <taxon>Methanobacteriota</taxon>
        <taxon>Stenosarchaea group</taxon>
        <taxon>Halobacteria</taxon>
        <taxon>Halobacteriales</taxon>
        <taxon>Haloferacaceae</taxon>
        <taxon>Halorubrum</taxon>
    </lineage>
</organism>
<dbReference type="PRINTS" id="PR00080">
    <property type="entry name" value="SDRFAMILY"/>
</dbReference>
<dbReference type="GO" id="GO:0016616">
    <property type="term" value="F:oxidoreductase activity, acting on the CH-OH group of donors, NAD or NADP as acceptor"/>
    <property type="evidence" value="ECO:0007669"/>
    <property type="project" value="UniProtKB-ARBA"/>
</dbReference>
<dbReference type="InterPro" id="IPR057326">
    <property type="entry name" value="KR_dom"/>
</dbReference>
<dbReference type="OrthoDB" id="7442at2157"/>
<protein>
    <submittedName>
        <fullName evidence="5">Dehydrogenase</fullName>
    </submittedName>
</protein>
<dbReference type="EMBL" id="AOJD01000076">
    <property type="protein sequence ID" value="ELZ33546.1"/>
    <property type="molecule type" value="Genomic_DNA"/>
</dbReference>
<dbReference type="PANTHER" id="PTHR43115">
    <property type="entry name" value="DEHYDROGENASE/REDUCTASE SDR FAMILY MEMBER 11"/>
    <property type="match status" value="1"/>
</dbReference>
<proteinExistence type="inferred from homology"/>
<comment type="similarity">
    <text evidence="1 3">Belongs to the short-chain dehydrogenases/reductases (SDR) family.</text>
</comment>
<name>M0DDJ7_9EURY</name>
<dbReference type="SUPFAM" id="SSF51735">
    <property type="entry name" value="NAD(P)-binding Rossmann-fold domains"/>
    <property type="match status" value="1"/>
</dbReference>
<dbReference type="Gene3D" id="3.40.50.720">
    <property type="entry name" value="NAD(P)-binding Rossmann-like Domain"/>
    <property type="match status" value="1"/>
</dbReference>
<dbReference type="SMART" id="SM00822">
    <property type="entry name" value="PKS_KR"/>
    <property type="match status" value="1"/>
</dbReference>
<reference evidence="5 6" key="1">
    <citation type="journal article" date="2014" name="PLoS Genet.">
        <title>Phylogenetically driven sequencing of extremely halophilic archaea reveals strategies for static and dynamic osmo-response.</title>
        <authorList>
            <person name="Becker E.A."/>
            <person name="Seitzer P.M."/>
            <person name="Tritt A."/>
            <person name="Larsen D."/>
            <person name="Krusor M."/>
            <person name="Yao A.I."/>
            <person name="Wu D."/>
            <person name="Madern D."/>
            <person name="Eisen J.A."/>
            <person name="Darling A.E."/>
            <person name="Facciotti M.T."/>
        </authorList>
    </citation>
    <scope>NUCLEOTIDE SEQUENCE [LARGE SCALE GENOMIC DNA]</scope>
    <source>
        <strain evidence="5 6">DSM 14210</strain>
    </source>
</reference>
<dbReference type="PRINTS" id="PR00081">
    <property type="entry name" value="GDHRDH"/>
</dbReference>
<dbReference type="AlphaFoldDB" id="M0DDJ7"/>
<gene>
    <name evidence="5" type="ORF">C472_14136</name>
</gene>
<evidence type="ECO:0000256" key="2">
    <source>
        <dbReference type="ARBA" id="ARBA00023002"/>
    </source>
</evidence>
<sequence>MSFEPTSLDGEVAIVTGASSGIGAATAEALADAGASVAVAARREAALETVADRIEADGGEALVVPTDVTDEAAVEDLIETTVDEFGRLDVLVNNAGVMLLEAVEDADTDNWRQMVEVNLLGLMNATHAALPVMQEQDGGHVVNVSSVAGRRASATASGYNATKFGVNGFTEAFRQEVAADGIRTTIVEPGLVETELQEHIPDEEIKAQTEEWVGSLDALQPADIARSIRFAVAQPAHVSLNELLIRPTEQES</sequence>
<dbReference type="Pfam" id="PF00106">
    <property type="entry name" value="adh_short"/>
    <property type="match status" value="1"/>
</dbReference>
<dbReference type="InterPro" id="IPR020904">
    <property type="entry name" value="Sc_DH/Rdtase_CS"/>
</dbReference>
<dbReference type="PANTHER" id="PTHR43115:SF4">
    <property type="entry name" value="DEHYDROGENASE_REDUCTASE SDR FAMILY MEMBER 11"/>
    <property type="match status" value="1"/>
</dbReference>
<evidence type="ECO:0000256" key="1">
    <source>
        <dbReference type="ARBA" id="ARBA00006484"/>
    </source>
</evidence>
<evidence type="ECO:0000256" key="3">
    <source>
        <dbReference type="RuleBase" id="RU000363"/>
    </source>
</evidence>
<keyword evidence="6" id="KW-1185">Reference proteome</keyword>
<feature type="domain" description="Ketoreductase" evidence="4">
    <location>
        <begin position="11"/>
        <end position="195"/>
    </location>
</feature>
<accession>M0DDJ7</accession>
<dbReference type="RefSeq" id="WP_006630468.1">
    <property type="nucleotide sequence ID" value="NZ_AOJD01000076.1"/>
</dbReference>